<evidence type="ECO:0000313" key="2">
    <source>
        <dbReference type="Proteomes" id="UP001222087"/>
    </source>
</evidence>
<sequence length="53" mass="6477">MNLKREEIKDNRMPTQKYAQENRWDLVKVFTEFPINTHQKEKANAHKLAYRCN</sequence>
<name>A0ABY8ATN3_9GAMM</name>
<evidence type="ECO:0000313" key="1">
    <source>
        <dbReference type="EMBL" id="WED43843.1"/>
    </source>
</evidence>
<reference evidence="1 2" key="1">
    <citation type="submission" date="2023-02" db="EMBL/GenBank/DDBJ databases">
        <title>Genome Sequence of L. cardiaca H63T.</title>
        <authorList>
            <person name="Lopez A.E."/>
            <person name="Cianciotto N.P."/>
        </authorList>
    </citation>
    <scope>NUCLEOTIDE SEQUENCE [LARGE SCALE GENOMIC DNA]</scope>
    <source>
        <strain evidence="1 2">H63</strain>
    </source>
</reference>
<accession>A0ABY8ATN3</accession>
<gene>
    <name evidence="1" type="ORF">PXX05_03415</name>
</gene>
<organism evidence="1 2">
    <name type="scientific">Legionella cardiaca</name>
    <dbReference type="NCBI Taxonomy" id="1071983"/>
    <lineage>
        <taxon>Bacteria</taxon>
        <taxon>Pseudomonadati</taxon>
        <taxon>Pseudomonadota</taxon>
        <taxon>Gammaproteobacteria</taxon>
        <taxon>Legionellales</taxon>
        <taxon>Legionellaceae</taxon>
        <taxon>Legionella</taxon>
    </lineage>
</organism>
<dbReference type="EMBL" id="CP119078">
    <property type="protein sequence ID" value="WED43843.1"/>
    <property type="molecule type" value="Genomic_DNA"/>
</dbReference>
<protein>
    <submittedName>
        <fullName evidence="1">Uncharacterized protein</fullName>
    </submittedName>
</protein>
<dbReference type="RefSeq" id="WP_275089656.1">
    <property type="nucleotide sequence ID" value="NZ_CP119078.1"/>
</dbReference>
<keyword evidence="2" id="KW-1185">Reference proteome</keyword>
<proteinExistence type="predicted"/>
<dbReference type="Proteomes" id="UP001222087">
    <property type="component" value="Chromosome"/>
</dbReference>